<evidence type="ECO:0008006" key="3">
    <source>
        <dbReference type="Google" id="ProtNLM"/>
    </source>
</evidence>
<comment type="caution">
    <text evidence="1">The sequence shown here is derived from an EMBL/GenBank/DDBJ whole genome shotgun (WGS) entry which is preliminary data.</text>
</comment>
<dbReference type="InterPro" id="IPR001343">
    <property type="entry name" value="Hemolysn_Ca-bd"/>
</dbReference>
<organism evidence="1 2">
    <name type="scientific">Microvirga arabica</name>
    <dbReference type="NCBI Taxonomy" id="1128671"/>
    <lineage>
        <taxon>Bacteria</taxon>
        <taxon>Pseudomonadati</taxon>
        <taxon>Pseudomonadota</taxon>
        <taxon>Alphaproteobacteria</taxon>
        <taxon>Hyphomicrobiales</taxon>
        <taxon>Methylobacteriaceae</taxon>
        <taxon>Microvirga</taxon>
    </lineage>
</organism>
<evidence type="ECO:0000313" key="1">
    <source>
        <dbReference type="EMBL" id="MFC1458707.1"/>
    </source>
</evidence>
<proteinExistence type="predicted"/>
<dbReference type="Proteomes" id="UP001593940">
    <property type="component" value="Unassembled WGS sequence"/>
</dbReference>
<accession>A0ABV6YBP5</accession>
<sequence>MDGFDTSDIIYGYSGNDVIDGWDGDDDIYGDWATIGSTAALGTTT</sequence>
<keyword evidence="2" id="KW-1185">Reference proteome</keyword>
<name>A0ABV6YBP5_9HYPH</name>
<protein>
    <recommendedName>
        <fullName evidence="3">Calcium-binding protein</fullName>
    </recommendedName>
</protein>
<dbReference type="Pfam" id="PF00353">
    <property type="entry name" value="HemolysinCabind"/>
    <property type="match status" value="1"/>
</dbReference>
<reference evidence="1 2" key="1">
    <citation type="submission" date="2024-09" db="EMBL/GenBank/DDBJ databases">
        <title>Nodulacao em especies de Leguminosae Basais da Amazonia e Caracterizacao dos Rizobios e Bacterias Associadas aos Nodulos.</title>
        <authorList>
            <person name="Jambeiro I.C.A."/>
            <person name="Lopes I.S."/>
            <person name="Aguiar E.R.G.R."/>
            <person name="Santos A.F.J."/>
            <person name="Dos Santos J.M.F."/>
            <person name="Gross E."/>
        </authorList>
    </citation>
    <scope>NUCLEOTIDE SEQUENCE [LARGE SCALE GENOMIC DNA]</scope>
    <source>
        <strain evidence="1 2">BRUESC1165</strain>
    </source>
</reference>
<dbReference type="RefSeq" id="WP_377030625.1">
    <property type="nucleotide sequence ID" value="NZ_JBHOMY010000078.1"/>
</dbReference>
<evidence type="ECO:0000313" key="2">
    <source>
        <dbReference type="Proteomes" id="UP001593940"/>
    </source>
</evidence>
<dbReference type="InterPro" id="IPR011049">
    <property type="entry name" value="Serralysin-like_metalloprot_C"/>
</dbReference>
<gene>
    <name evidence="1" type="ORF">ACETIH_18815</name>
</gene>
<dbReference type="SUPFAM" id="SSF51120">
    <property type="entry name" value="beta-Roll"/>
    <property type="match status" value="1"/>
</dbReference>
<dbReference type="EMBL" id="JBHOMY010000078">
    <property type="protein sequence ID" value="MFC1458707.1"/>
    <property type="molecule type" value="Genomic_DNA"/>
</dbReference>